<comment type="caution">
    <text evidence="11">The sequence shown here is derived from an EMBL/GenBank/DDBJ whole genome shotgun (WGS) entry which is preliminary data.</text>
</comment>
<dbReference type="GO" id="GO:0005283">
    <property type="term" value="F:amino acid:sodium symporter activity"/>
    <property type="evidence" value="ECO:0007669"/>
    <property type="project" value="InterPro"/>
</dbReference>
<dbReference type="Proteomes" id="UP000014400">
    <property type="component" value="Unassembled WGS sequence"/>
</dbReference>
<evidence type="ECO:0000256" key="6">
    <source>
        <dbReference type="ARBA" id="ARBA00022847"/>
    </source>
</evidence>
<dbReference type="PATRIC" id="fig|1203554.3.peg.1757"/>
<feature type="region of interest" description="Disordered" evidence="10">
    <location>
        <begin position="490"/>
        <end position="512"/>
    </location>
</feature>
<dbReference type="FunFam" id="1.20.1740.10:FF:000004">
    <property type="entry name" value="Sodium:alanine symporter family protein"/>
    <property type="match status" value="1"/>
</dbReference>
<keyword evidence="7 9" id="KW-1133">Transmembrane helix</keyword>
<feature type="transmembrane region" description="Helical" evidence="9">
    <location>
        <begin position="15"/>
        <end position="36"/>
    </location>
</feature>
<evidence type="ECO:0000256" key="5">
    <source>
        <dbReference type="ARBA" id="ARBA00022692"/>
    </source>
</evidence>
<name>S3CDP1_9BURK</name>
<dbReference type="RefSeq" id="WP_016474854.1">
    <property type="nucleotide sequence ID" value="NZ_KE150480.1"/>
</dbReference>
<evidence type="ECO:0000256" key="7">
    <source>
        <dbReference type="ARBA" id="ARBA00022989"/>
    </source>
</evidence>
<dbReference type="PRINTS" id="PR00175">
    <property type="entry name" value="NAALASMPORT"/>
</dbReference>
<feature type="transmembrane region" description="Helical" evidence="9">
    <location>
        <begin position="396"/>
        <end position="417"/>
    </location>
</feature>
<keyword evidence="3 9" id="KW-0813">Transport</keyword>
<dbReference type="EMBL" id="ATCF01000022">
    <property type="protein sequence ID" value="EPD98634.1"/>
    <property type="molecule type" value="Genomic_DNA"/>
</dbReference>
<evidence type="ECO:0000313" key="12">
    <source>
        <dbReference type="Proteomes" id="UP000014400"/>
    </source>
</evidence>
<feature type="transmembrane region" description="Helical" evidence="9">
    <location>
        <begin position="218"/>
        <end position="236"/>
    </location>
</feature>
<feature type="transmembrane region" description="Helical" evidence="9">
    <location>
        <begin position="306"/>
        <end position="328"/>
    </location>
</feature>
<keyword evidence="5 9" id="KW-0812">Transmembrane</keyword>
<feature type="transmembrane region" description="Helical" evidence="9">
    <location>
        <begin position="423"/>
        <end position="443"/>
    </location>
</feature>
<keyword evidence="8 9" id="KW-0472">Membrane</keyword>
<dbReference type="eggNOG" id="COG1115">
    <property type="taxonomic scope" value="Bacteria"/>
</dbReference>
<reference evidence="11 12" key="1">
    <citation type="submission" date="2013-04" db="EMBL/GenBank/DDBJ databases">
        <title>The Genome Sequence of Sutterella wadsworthensis HGA0223.</title>
        <authorList>
            <consortium name="The Broad Institute Genomics Platform"/>
            <person name="Earl A."/>
            <person name="Ward D."/>
            <person name="Feldgarden M."/>
            <person name="Gevers D."/>
            <person name="Schmidt T.M."/>
            <person name="Dover J."/>
            <person name="Dai D."/>
            <person name="Walker B."/>
            <person name="Young S."/>
            <person name="Zeng Q."/>
            <person name="Gargeya S."/>
            <person name="Fitzgerald M."/>
            <person name="Haas B."/>
            <person name="Abouelleil A."/>
            <person name="Allen A.W."/>
            <person name="Alvarado L."/>
            <person name="Arachchi H.M."/>
            <person name="Berlin A.M."/>
            <person name="Chapman S.B."/>
            <person name="Gainer-Dewar J."/>
            <person name="Goldberg J."/>
            <person name="Griggs A."/>
            <person name="Gujja S."/>
            <person name="Hansen M."/>
            <person name="Howarth C."/>
            <person name="Imamovic A."/>
            <person name="Ireland A."/>
            <person name="Larimer J."/>
            <person name="McCowan C."/>
            <person name="Murphy C."/>
            <person name="Pearson M."/>
            <person name="Poon T.W."/>
            <person name="Priest M."/>
            <person name="Roberts A."/>
            <person name="Saif S."/>
            <person name="Shea T."/>
            <person name="Sisk P."/>
            <person name="Sykes S."/>
            <person name="Wortman J."/>
            <person name="Nusbaum C."/>
            <person name="Birren B."/>
        </authorList>
    </citation>
    <scope>NUCLEOTIDE SEQUENCE [LARGE SCALE GENOMIC DNA]</scope>
    <source>
        <strain evidence="11 12">HGA0223</strain>
    </source>
</reference>
<evidence type="ECO:0000256" key="10">
    <source>
        <dbReference type="SAM" id="MobiDB-lite"/>
    </source>
</evidence>
<keyword evidence="9" id="KW-0997">Cell inner membrane</keyword>
<dbReference type="NCBIfam" id="TIGR00835">
    <property type="entry name" value="agcS"/>
    <property type="match status" value="1"/>
</dbReference>
<dbReference type="HOGENOM" id="CLU_024867_0_1_4"/>
<keyword evidence="12" id="KW-1185">Reference proteome</keyword>
<evidence type="ECO:0000256" key="8">
    <source>
        <dbReference type="ARBA" id="ARBA00023136"/>
    </source>
</evidence>
<dbReference type="Gene3D" id="1.20.1740.10">
    <property type="entry name" value="Amino acid/polyamine transporter I"/>
    <property type="match status" value="1"/>
</dbReference>
<keyword evidence="6 9" id="KW-0769">Symport</keyword>
<dbReference type="PANTHER" id="PTHR30330">
    <property type="entry name" value="AGSS FAMILY TRANSPORTER, SODIUM-ALANINE"/>
    <property type="match status" value="1"/>
</dbReference>
<dbReference type="PANTHER" id="PTHR30330:SF14">
    <property type="entry name" value="SODIUM_AMINO ACID (ALANINE) SYMPORTER"/>
    <property type="match status" value="1"/>
</dbReference>
<gene>
    <name evidence="11" type="ORF">HMPREF1476_01673</name>
</gene>
<evidence type="ECO:0000256" key="9">
    <source>
        <dbReference type="RuleBase" id="RU363064"/>
    </source>
</evidence>
<feature type="transmembrane region" description="Helical" evidence="9">
    <location>
        <begin position="357"/>
        <end position="376"/>
    </location>
</feature>
<dbReference type="PROSITE" id="PS00873">
    <property type="entry name" value="NA_ALANINE_SYMP"/>
    <property type="match status" value="1"/>
</dbReference>
<dbReference type="InterPro" id="IPR001463">
    <property type="entry name" value="Na/Ala_symport"/>
</dbReference>
<dbReference type="Pfam" id="PF01235">
    <property type="entry name" value="Na_Ala_symp"/>
    <property type="match status" value="1"/>
</dbReference>
<proteinExistence type="inferred from homology"/>
<protein>
    <submittedName>
        <fullName evidence="11">Amino acid carrier protein</fullName>
    </submittedName>
</protein>
<keyword evidence="4" id="KW-1003">Cell membrane</keyword>
<dbReference type="STRING" id="1203554.HMPREF1476_01673"/>
<feature type="transmembrane region" description="Helical" evidence="9">
    <location>
        <begin position="187"/>
        <end position="206"/>
    </location>
</feature>
<comment type="subcellular location">
    <subcellularLocation>
        <location evidence="9">Cell inner membrane</location>
        <topology evidence="9">Multi-pass membrane protein</topology>
    </subcellularLocation>
    <subcellularLocation>
        <location evidence="1">Cell membrane</location>
        <topology evidence="1">Multi-pass membrane protein</topology>
    </subcellularLocation>
</comment>
<evidence type="ECO:0000256" key="2">
    <source>
        <dbReference type="ARBA" id="ARBA00009261"/>
    </source>
</evidence>
<dbReference type="AlphaFoldDB" id="S3CDP1"/>
<dbReference type="GO" id="GO:0005886">
    <property type="term" value="C:plasma membrane"/>
    <property type="evidence" value="ECO:0007669"/>
    <property type="project" value="UniProtKB-SubCell"/>
</dbReference>
<sequence length="512" mass="55552">MEMDDFTQLVQSVNGLLWGMYCLIPLLVGTGIYLTIKLRFIQIRRFGQAFRKVFGGITLFGDKAGKDGMSSFQSLATAISAQVGTGNLAGVATAIAMGGPGAIFWMWLAAFFGMATIFAEATLAQVFRARDAHGQIMGGPAFYISRGLHNKPLAAFFAVSIIIALGFIGNMVQANSIADGFHKAFEIPQWATGIFVFAIAGFIFIGGVRRIASFAEKMVPLMAVVYILGSLTIIFSNYDMILPAFKEIIVGAFDPSAATGGIIGASLKEAIRYGVARGLFSNEAGMGSTPHAHALAQVKHPCEQGLVAYVGLFFDTFIVLNMTALVILTTGVLDGKSTGIVLTQAAFTAGLGDIGPGFVAICLFFFAFTTIVGWYFFGEQNVKYLLGLRWVQSYRVLVLCFLMLGSFLHVTLVWELADFFNGIMVIPNVIALLALSGLVAKVLKDYDTKFMLGETPEYGALSPSGGEPFSLEPSPRKGRRFSRLKLRLRRKKTPPVNLDEMDQLKERGLDRF</sequence>
<evidence type="ECO:0000256" key="4">
    <source>
        <dbReference type="ARBA" id="ARBA00022475"/>
    </source>
</evidence>
<feature type="transmembrane region" description="Helical" evidence="9">
    <location>
        <begin position="248"/>
        <end position="267"/>
    </location>
</feature>
<feature type="compositionally biased region" description="Basic and acidic residues" evidence="10">
    <location>
        <begin position="502"/>
        <end position="512"/>
    </location>
</feature>
<feature type="transmembrane region" description="Helical" evidence="9">
    <location>
        <begin position="103"/>
        <end position="127"/>
    </location>
</feature>
<organism evidence="11 12">
    <name type="scientific">Sutterella wadsworthensis HGA0223</name>
    <dbReference type="NCBI Taxonomy" id="1203554"/>
    <lineage>
        <taxon>Bacteria</taxon>
        <taxon>Pseudomonadati</taxon>
        <taxon>Pseudomonadota</taxon>
        <taxon>Betaproteobacteria</taxon>
        <taxon>Burkholderiales</taxon>
        <taxon>Sutterellaceae</taxon>
        <taxon>Sutterella</taxon>
    </lineage>
</organism>
<evidence type="ECO:0000313" key="11">
    <source>
        <dbReference type="EMBL" id="EPD98634.1"/>
    </source>
</evidence>
<feature type="transmembrane region" description="Helical" evidence="9">
    <location>
        <begin position="153"/>
        <end position="172"/>
    </location>
</feature>
<comment type="similarity">
    <text evidence="2 9">Belongs to the alanine or glycine:cation symporter (AGCS) (TC 2.A.25) family.</text>
</comment>
<evidence type="ECO:0000256" key="3">
    <source>
        <dbReference type="ARBA" id="ARBA00022448"/>
    </source>
</evidence>
<accession>S3CDP1</accession>
<evidence type="ECO:0000256" key="1">
    <source>
        <dbReference type="ARBA" id="ARBA00004651"/>
    </source>
</evidence>
<feature type="transmembrane region" description="Helical" evidence="9">
    <location>
        <begin position="75"/>
        <end position="97"/>
    </location>
</feature>